<dbReference type="Proteomes" id="UP000191931">
    <property type="component" value="Unassembled WGS sequence"/>
</dbReference>
<keyword evidence="4" id="KW-1185">Reference proteome</keyword>
<evidence type="ECO:0000313" key="3">
    <source>
        <dbReference type="EMBL" id="SLM27483.1"/>
    </source>
</evidence>
<dbReference type="RefSeq" id="WP_080803826.1">
    <property type="nucleotide sequence ID" value="NZ_LT828545.1"/>
</dbReference>
<dbReference type="PANTHER" id="PTHR36194:SF1">
    <property type="entry name" value="S-LAYER-LIKE PROTEIN"/>
    <property type="match status" value="1"/>
</dbReference>
<dbReference type="PANTHER" id="PTHR36194">
    <property type="entry name" value="S-LAYER-LIKE PROTEIN"/>
    <property type="match status" value="1"/>
</dbReference>
<dbReference type="InterPro" id="IPR025493">
    <property type="entry name" value="DUF4384"/>
</dbReference>
<accession>A0A1W1H4S4</accession>
<name>A0A1W1H4S4_9BACT</name>
<dbReference type="Pfam" id="PF14326">
    <property type="entry name" value="DUF4384"/>
    <property type="match status" value="1"/>
</dbReference>
<reference evidence="3 4" key="1">
    <citation type="submission" date="2017-03" db="EMBL/GenBank/DDBJ databases">
        <authorList>
            <person name="Afonso C.L."/>
            <person name="Miller P.J."/>
            <person name="Scott M.A."/>
            <person name="Spackman E."/>
            <person name="Goraichik I."/>
            <person name="Dimitrov K.M."/>
            <person name="Suarez D.L."/>
            <person name="Swayne D.E."/>
        </authorList>
    </citation>
    <scope>NUCLEOTIDE SEQUENCE [LARGE SCALE GENOMIC DNA]</scope>
    <source>
        <strain evidence="3">PRJEB14757</strain>
    </source>
</reference>
<feature type="domain" description="DUF4384" evidence="2">
    <location>
        <begin position="75"/>
        <end position="126"/>
    </location>
</feature>
<feature type="transmembrane region" description="Helical" evidence="1">
    <location>
        <begin position="12"/>
        <end position="32"/>
    </location>
</feature>
<evidence type="ECO:0000313" key="4">
    <source>
        <dbReference type="Proteomes" id="UP000191931"/>
    </source>
</evidence>
<dbReference type="AlphaFoldDB" id="A0A1W1H4S4"/>
<dbReference type="EMBL" id="FWEV01000005">
    <property type="protein sequence ID" value="SLM27483.1"/>
    <property type="molecule type" value="Genomic_DNA"/>
</dbReference>
<keyword evidence="1" id="KW-1133">Transmembrane helix</keyword>
<dbReference type="OrthoDB" id="8434699at2"/>
<keyword evidence="1" id="KW-0812">Transmembrane</keyword>
<evidence type="ECO:0000256" key="1">
    <source>
        <dbReference type="SAM" id="Phobius"/>
    </source>
</evidence>
<protein>
    <recommendedName>
        <fullName evidence="2">DUF4384 domain-containing protein</fullName>
    </recommendedName>
</protein>
<evidence type="ECO:0000259" key="2">
    <source>
        <dbReference type="Pfam" id="PF14326"/>
    </source>
</evidence>
<proteinExistence type="predicted"/>
<organism evidence="3 4">
    <name type="scientific">Desulfamplus magnetovallimortis</name>
    <dbReference type="NCBI Taxonomy" id="1246637"/>
    <lineage>
        <taxon>Bacteria</taxon>
        <taxon>Pseudomonadati</taxon>
        <taxon>Thermodesulfobacteriota</taxon>
        <taxon>Desulfobacteria</taxon>
        <taxon>Desulfobacterales</taxon>
        <taxon>Desulfobacteraceae</taxon>
        <taxon>Desulfamplus</taxon>
    </lineage>
</organism>
<keyword evidence="1" id="KW-0472">Membrane</keyword>
<dbReference type="STRING" id="1246637.MTBBW1_1020007"/>
<sequence length="195" mass="21909">MKKFIATKIFSGVILVAAALMLVSTIMIPQIYGKDQKPDIETKDVVVTEGNQNNSEKPKKLINIAAWLNKADGRYVEGDEALLFYQVNRDSYVSIFLFEPSGEVVRLFPKEKEQLNFSEGGRVYDFKLPLKEGSHIKEGSHRIKVVATIDPSNTWQSGVSYKSDNVIHTGTMVVIPMSSPVMFADQYGSRFFYTS</sequence>
<gene>
    <name evidence="3" type="ORF">MTBBW1_1020007</name>
</gene>